<accession>A0A7X2ILP5</accession>
<keyword evidence="8" id="KW-0418">Kinase</keyword>
<evidence type="ECO:0000313" key="8">
    <source>
        <dbReference type="EMBL" id="MRV72160.1"/>
    </source>
</evidence>
<evidence type="ECO:0000313" key="9">
    <source>
        <dbReference type="Proteomes" id="UP000446768"/>
    </source>
</evidence>
<dbReference type="AlphaFoldDB" id="A0A7X2ILP5"/>
<keyword evidence="4" id="KW-1133">Transmembrane helix</keyword>
<dbReference type="EMBL" id="WKJJ01000005">
    <property type="protein sequence ID" value="MRV72160.1"/>
    <property type="molecule type" value="Genomic_DNA"/>
</dbReference>
<dbReference type="GO" id="GO:0016301">
    <property type="term" value="F:kinase activity"/>
    <property type="evidence" value="ECO:0007669"/>
    <property type="project" value="UniProtKB-KW"/>
</dbReference>
<dbReference type="SMART" id="SM01049">
    <property type="entry name" value="Cache_2"/>
    <property type="match status" value="1"/>
</dbReference>
<dbReference type="GO" id="GO:0005886">
    <property type="term" value="C:plasma membrane"/>
    <property type="evidence" value="ECO:0007669"/>
    <property type="project" value="UniProtKB-SubCell"/>
</dbReference>
<protein>
    <submittedName>
        <fullName evidence="8">Histidine kinase</fullName>
    </submittedName>
</protein>
<gene>
    <name evidence="8" type="ORF">GJ700_10580</name>
</gene>
<evidence type="ECO:0000256" key="4">
    <source>
        <dbReference type="ARBA" id="ARBA00022989"/>
    </source>
</evidence>
<feature type="chain" id="PRO_5031369056" evidence="6">
    <location>
        <begin position="23"/>
        <end position="153"/>
    </location>
</feature>
<evidence type="ECO:0000256" key="3">
    <source>
        <dbReference type="ARBA" id="ARBA00022692"/>
    </source>
</evidence>
<keyword evidence="9" id="KW-1185">Reference proteome</keyword>
<name>A0A7X2ILP5_9BURK</name>
<keyword evidence="8" id="KW-0808">Transferase</keyword>
<keyword evidence="5" id="KW-0472">Membrane</keyword>
<evidence type="ECO:0000259" key="7">
    <source>
        <dbReference type="SMART" id="SM01049"/>
    </source>
</evidence>
<keyword evidence="2" id="KW-1003">Cell membrane</keyword>
<dbReference type="Gene3D" id="3.30.450.20">
    <property type="entry name" value="PAS domain"/>
    <property type="match status" value="1"/>
</dbReference>
<evidence type="ECO:0000256" key="2">
    <source>
        <dbReference type="ARBA" id="ARBA00022475"/>
    </source>
</evidence>
<dbReference type="InterPro" id="IPR033480">
    <property type="entry name" value="sCache_2"/>
</dbReference>
<reference evidence="8 9" key="1">
    <citation type="submission" date="2019-11" db="EMBL/GenBank/DDBJ databases">
        <title>Novel species isolated from a subtropical stream in China.</title>
        <authorList>
            <person name="Lu H."/>
        </authorList>
    </citation>
    <scope>NUCLEOTIDE SEQUENCE [LARGE SCALE GENOMIC DNA]</scope>
    <source>
        <strain evidence="8 9">FT92W</strain>
    </source>
</reference>
<dbReference type="RefSeq" id="WP_154373411.1">
    <property type="nucleotide sequence ID" value="NZ_WKJJ01000005.1"/>
</dbReference>
<dbReference type="Proteomes" id="UP000446768">
    <property type="component" value="Unassembled WGS sequence"/>
</dbReference>
<comment type="caution">
    <text evidence="8">The sequence shown here is derived from an EMBL/GenBank/DDBJ whole genome shotgun (WGS) entry which is preliminary data.</text>
</comment>
<comment type="subcellular location">
    <subcellularLocation>
        <location evidence="1">Cell membrane</location>
        <topology evidence="1">Multi-pass membrane protein</topology>
    </subcellularLocation>
</comment>
<evidence type="ECO:0000256" key="6">
    <source>
        <dbReference type="SAM" id="SignalP"/>
    </source>
</evidence>
<feature type="domain" description="Single Cache" evidence="7">
    <location>
        <begin position="26"/>
        <end position="104"/>
    </location>
</feature>
<sequence>MKHFVTAASLASALATCAPAAAEPVYATPAQAEQIVAKAVAAVRKDNAKTFAAITAKDPAWVQGDLYPVVYDMHGKVLAHGQNARMVGKDVLELRDADGKAFIRERMELAATKASFWQDYAFVDPITKSILPKRMYCERSEGMVICAGIYKRH</sequence>
<keyword evidence="3" id="KW-0812">Transmembrane</keyword>
<keyword evidence="6" id="KW-0732">Signal</keyword>
<evidence type="ECO:0000256" key="5">
    <source>
        <dbReference type="ARBA" id="ARBA00023136"/>
    </source>
</evidence>
<evidence type="ECO:0000256" key="1">
    <source>
        <dbReference type="ARBA" id="ARBA00004651"/>
    </source>
</evidence>
<proteinExistence type="predicted"/>
<dbReference type="Pfam" id="PF17200">
    <property type="entry name" value="sCache_2"/>
    <property type="match status" value="1"/>
</dbReference>
<organism evidence="8 9">
    <name type="scientific">Pseudoduganella rivuli</name>
    <dbReference type="NCBI Taxonomy" id="2666085"/>
    <lineage>
        <taxon>Bacteria</taxon>
        <taxon>Pseudomonadati</taxon>
        <taxon>Pseudomonadota</taxon>
        <taxon>Betaproteobacteria</taxon>
        <taxon>Burkholderiales</taxon>
        <taxon>Oxalobacteraceae</taxon>
        <taxon>Telluria group</taxon>
        <taxon>Pseudoduganella</taxon>
    </lineage>
</organism>
<feature type="signal peptide" evidence="6">
    <location>
        <begin position="1"/>
        <end position="22"/>
    </location>
</feature>